<feature type="domain" description="HTH cro/C1-type" evidence="1">
    <location>
        <begin position="18"/>
        <end position="72"/>
    </location>
</feature>
<dbReference type="PROSITE" id="PS50943">
    <property type="entry name" value="HTH_CROC1"/>
    <property type="match status" value="1"/>
</dbReference>
<sequence>MAGSPSPPILRRELALALRHYRDAAEMTIAEAAKAAEVDKAQVSRLETATRLPVVNTVKALCHAYSLDSGTTERLVGLARAGRRRGWWEDYKLEPETKTFVSFESAASVIEDFENSVLPGLLQIEEYAIEAIRPVRSDFSPLRLSQLVDTRLTRQGILAGTSDKQATVLRAVIDEAVLLRRVGGPDIMRKQLDHLLMMSERNNVTLRVLPFEAGAHPAQDGPFTILNFSQEWMGNLVYVEGPLGQVLVDRAGVVDGCRENFDTLMSISANDQESRKIIRSARAGL</sequence>
<dbReference type="InterPro" id="IPR010982">
    <property type="entry name" value="Lambda_DNA-bd_dom_sf"/>
</dbReference>
<dbReference type="SUPFAM" id="SSF47413">
    <property type="entry name" value="lambda repressor-like DNA-binding domains"/>
    <property type="match status" value="1"/>
</dbReference>
<dbReference type="InterPro" id="IPR001387">
    <property type="entry name" value="Cro/C1-type_HTH"/>
</dbReference>
<dbReference type="SMART" id="SM00530">
    <property type="entry name" value="HTH_XRE"/>
    <property type="match status" value="1"/>
</dbReference>
<gene>
    <name evidence="2" type="ORF">C8E87_1467</name>
</gene>
<evidence type="ECO:0000259" key="1">
    <source>
        <dbReference type="PROSITE" id="PS50943"/>
    </source>
</evidence>
<dbReference type="InterPro" id="IPR043917">
    <property type="entry name" value="DUF5753"/>
</dbReference>
<accession>A0A4R6JPY7</accession>
<proteinExistence type="predicted"/>
<dbReference type="AlphaFoldDB" id="A0A4R6JPY7"/>
<evidence type="ECO:0000313" key="3">
    <source>
        <dbReference type="Proteomes" id="UP000294901"/>
    </source>
</evidence>
<evidence type="ECO:0000313" key="2">
    <source>
        <dbReference type="EMBL" id="TDO37832.1"/>
    </source>
</evidence>
<dbReference type="Pfam" id="PF19054">
    <property type="entry name" value="DUF5753"/>
    <property type="match status" value="1"/>
</dbReference>
<organism evidence="2 3">
    <name type="scientific">Paractinoplanes brasiliensis</name>
    <dbReference type="NCBI Taxonomy" id="52695"/>
    <lineage>
        <taxon>Bacteria</taxon>
        <taxon>Bacillati</taxon>
        <taxon>Actinomycetota</taxon>
        <taxon>Actinomycetes</taxon>
        <taxon>Micromonosporales</taxon>
        <taxon>Micromonosporaceae</taxon>
        <taxon>Paractinoplanes</taxon>
    </lineage>
</organism>
<dbReference type="EMBL" id="SNWR01000001">
    <property type="protein sequence ID" value="TDO37832.1"/>
    <property type="molecule type" value="Genomic_DNA"/>
</dbReference>
<comment type="caution">
    <text evidence="2">The sequence shown here is derived from an EMBL/GenBank/DDBJ whole genome shotgun (WGS) entry which is preliminary data.</text>
</comment>
<protein>
    <submittedName>
        <fullName evidence="2">Helix-turn-helix protein</fullName>
    </submittedName>
</protein>
<keyword evidence="3" id="KW-1185">Reference proteome</keyword>
<reference evidence="2 3" key="1">
    <citation type="submission" date="2019-03" db="EMBL/GenBank/DDBJ databases">
        <title>Sequencing the genomes of 1000 actinobacteria strains.</title>
        <authorList>
            <person name="Klenk H.-P."/>
        </authorList>
    </citation>
    <scope>NUCLEOTIDE SEQUENCE [LARGE SCALE GENOMIC DNA]</scope>
    <source>
        <strain evidence="2 3">DSM 43805</strain>
    </source>
</reference>
<dbReference type="GO" id="GO:0003677">
    <property type="term" value="F:DNA binding"/>
    <property type="evidence" value="ECO:0007669"/>
    <property type="project" value="InterPro"/>
</dbReference>
<name>A0A4R6JPY7_9ACTN</name>
<dbReference type="RefSeq" id="WP_166661107.1">
    <property type="nucleotide sequence ID" value="NZ_BOMD01000099.1"/>
</dbReference>
<dbReference type="Proteomes" id="UP000294901">
    <property type="component" value="Unassembled WGS sequence"/>
</dbReference>
<dbReference type="Gene3D" id="1.10.260.40">
    <property type="entry name" value="lambda repressor-like DNA-binding domains"/>
    <property type="match status" value="1"/>
</dbReference>
<dbReference type="Pfam" id="PF13560">
    <property type="entry name" value="HTH_31"/>
    <property type="match status" value="1"/>
</dbReference>